<dbReference type="GO" id="GO:0008408">
    <property type="term" value="F:3'-5' exonuclease activity"/>
    <property type="evidence" value="ECO:0007669"/>
    <property type="project" value="InterPro"/>
</dbReference>
<keyword evidence="3" id="KW-0548">Nucleotidyltransferase</keyword>
<dbReference type="GO" id="GO:0006260">
    <property type="term" value="P:DNA replication"/>
    <property type="evidence" value="ECO:0007669"/>
    <property type="project" value="UniProtKB-KW"/>
</dbReference>
<dbReference type="Pfam" id="PF02811">
    <property type="entry name" value="PHP"/>
    <property type="match status" value="1"/>
</dbReference>
<dbReference type="InterPro" id="IPR011708">
    <property type="entry name" value="DNA_pol3_alpha_NTPase_dom"/>
</dbReference>
<dbReference type="PANTHER" id="PTHR32294">
    <property type="entry name" value="DNA POLYMERASE III SUBUNIT ALPHA"/>
    <property type="match status" value="1"/>
</dbReference>
<dbReference type="Pfam" id="PF17657">
    <property type="entry name" value="DNA_pol3_finger"/>
    <property type="match status" value="1"/>
</dbReference>
<dbReference type="EMBL" id="CP060139">
    <property type="protein sequence ID" value="QNR23428.1"/>
    <property type="molecule type" value="Genomic_DNA"/>
</dbReference>
<reference evidence="8 9" key="1">
    <citation type="submission" date="2020-08" db="EMBL/GenBank/DDBJ databases">
        <title>Croceimicrobium hydrocarbonivorans gen. nov., sp. nov., a novel marine bacterium isolated from a bacterial consortium that degrades polyethylene terephthalate.</title>
        <authorList>
            <person name="Liu R."/>
        </authorList>
    </citation>
    <scope>NUCLEOTIDE SEQUENCE [LARGE SCALE GENOMIC DNA]</scope>
    <source>
        <strain evidence="8 9">A20-9</strain>
    </source>
</reference>
<evidence type="ECO:0000256" key="6">
    <source>
        <dbReference type="ARBA" id="ARBA00049244"/>
    </source>
</evidence>
<dbReference type="InterPro" id="IPR004805">
    <property type="entry name" value="DnaE2/DnaE/PolC"/>
</dbReference>
<dbReference type="AlphaFoldDB" id="A0A7H0VCI0"/>
<organism evidence="8 9">
    <name type="scientific">Croceimicrobium hydrocarbonivorans</name>
    <dbReference type="NCBI Taxonomy" id="2761580"/>
    <lineage>
        <taxon>Bacteria</taxon>
        <taxon>Pseudomonadati</taxon>
        <taxon>Bacteroidota</taxon>
        <taxon>Flavobacteriia</taxon>
        <taxon>Flavobacteriales</taxon>
        <taxon>Owenweeksiaceae</taxon>
        <taxon>Croceimicrobium</taxon>
    </lineage>
</organism>
<dbReference type="InterPro" id="IPR004013">
    <property type="entry name" value="PHP_dom"/>
</dbReference>
<keyword evidence="9" id="KW-1185">Reference proteome</keyword>
<dbReference type="SMART" id="SM00481">
    <property type="entry name" value="POLIIIAc"/>
    <property type="match status" value="1"/>
</dbReference>
<evidence type="ECO:0000313" key="8">
    <source>
        <dbReference type="EMBL" id="QNR23428.1"/>
    </source>
</evidence>
<dbReference type="Pfam" id="PF07733">
    <property type="entry name" value="DNA_pol3_alpha"/>
    <property type="match status" value="1"/>
</dbReference>
<name>A0A7H0VCI0_9FLAO</name>
<dbReference type="KEGG" id="chyd:H4K34_13720"/>
<evidence type="ECO:0000313" key="9">
    <source>
        <dbReference type="Proteomes" id="UP000516305"/>
    </source>
</evidence>
<dbReference type="SUPFAM" id="SSF89550">
    <property type="entry name" value="PHP domain-like"/>
    <property type="match status" value="1"/>
</dbReference>
<protein>
    <recommendedName>
        <fullName evidence="1">DNA-directed DNA polymerase</fullName>
        <ecNumber evidence="1">2.7.7.7</ecNumber>
    </recommendedName>
</protein>
<dbReference type="Pfam" id="PF14579">
    <property type="entry name" value="HHH_6"/>
    <property type="match status" value="1"/>
</dbReference>
<comment type="catalytic activity">
    <reaction evidence="6">
        <text>DNA(n) + a 2'-deoxyribonucleoside 5'-triphosphate = DNA(n+1) + diphosphate</text>
        <dbReference type="Rhea" id="RHEA:22508"/>
        <dbReference type="Rhea" id="RHEA-COMP:17339"/>
        <dbReference type="Rhea" id="RHEA-COMP:17340"/>
        <dbReference type="ChEBI" id="CHEBI:33019"/>
        <dbReference type="ChEBI" id="CHEBI:61560"/>
        <dbReference type="ChEBI" id="CHEBI:173112"/>
        <dbReference type="EC" id="2.7.7.7"/>
    </reaction>
</comment>
<dbReference type="CDD" id="cd04485">
    <property type="entry name" value="DnaE_OBF"/>
    <property type="match status" value="1"/>
</dbReference>
<dbReference type="Gene3D" id="1.10.150.870">
    <property type="match status" value="1"/>
</dbReference>
<dbReference type="InterPro" id="IPR003141">
    <property type="entry name" value="Pol/His_phosphatase_N"/>
</dbReference>
<sequence length="982" mass="113658">MLNHHSYYSFKYGVLSPAEWIEWALEEGEEVLALTDINTSAACIEFSRRAREAGIKAVAGIDFCKASERQFIALARDEEAFAEMNHYLSTRLHQDLEAEAEAPLEKAYVIYPFDRAPKRNLRENEYIGLEPKDLNKLRFSPLKNQSSKMVILHPNSFRHKGDYNTHRLLRSIGENCLLSKLPAEKQAPAQWGLLNSRKLKALFSEYPEIISNSERILANCNLDFEFKNYSKSLNRIHYTDSLTGDREIIRSLCYNGLEYRYPNAGPEVYQRLEKELDVIEKRGYYSYFLINWDIVNYARRKNYFYVGRGSGANSLVAYLLRITDVDPIELDLYFERFINLSRRQPPDFDVDFSWRDRADVTRYIFERFPKASLLGSYTTFKYRAIVRELGKVLGLPGRDIDELSRARRQGGKDWDDMQKLVLRYGKRIEDFPNHLTVHASGILIPEKDISYYGSTFLPPKGFPTTHFDMYTAEDIGLHKFDILGQRGLAKIKEAVQLVKQNRPEAKELDIHQVQNFYKDPKIKDMLREGQTMACFYVESPAMRALLRKLRADTYLGLVAASSIIRPGVSASGMMAEYIRRYREPERRQYIHPKIGEILEETYGVMVYQEDVLKVAHFFAGLSLEEADVLRRGMSWKFRERNEFDTIKDKFFQNCAERGYSEAVSTEVWRQIESFGNYAFAKGHSASYAVESYQSLYLKAYYPLEYLLATINNGGGFYSVETYLNEARLAGGIVEAPCINRSEMEAVLIHPQIFLGLQMLKELEEKTAMNILRERHMNGPFENLNEFLERVEISLEQCILLIRINAFRAMEIDKKKLLWEAHFILGNAKKSAPVNELFRNTREKLVLPELESGEHEQAVDEIELLGFPLSSPFQLVPELPEGCIAAQDIAQHIGEEIRLCGYLIHVKNVTTRGQQARHMMFGTFLDQAGHFIDTVHFPPVAERYPFQGKGIYLIRGIVIEEYDFVSVEAKYIERLPYVNFEHA</sequence>
<evidence type="ECO:0000256" key="1">
    <source>
        <dbReference type="ARBA" id="ARBA00012417"/>
    </source>
</evidence>
<keyword evidence="2" id="KW-0808">Transferase</keyword>
<dbReference type="GO" id="GO:0003887">
    <property type="term" value="F:DNA-directed DNA polymerase activity"/>
    <property type="evidence" value="ECO:0007669"/>
    <property type="project" value="UniProtKB-KW"/>
</dbReference>
<dbReference type="InterPro" id="IPR040982">
    <property type="entry name" value="DNA_pol3_finger"/>
</dbReference>
<evidence type="ECO:0000256" key="3">
    <source>
        <dbReference type="ARBA" id="ARBA00022695"/>
    </source>
</evidence>
<dbReference type="NCBIfam" id="TIGR00594">
    <property type="entry name" value="polc"/>
    <property type="match status" value="1"/>
</dbReference>
<gene>
    <name evidence="8" type="ORF">H4K34_13720</name>
</gene>
<evidence type="ECO:0000256" key="4">
    <source>
        <dbReference type="ARBA" id="ARBA00022705"/>
    </source>
</evidence>
<dbReference type="InterPro" id="IPR016195">
    <property type="entry name" value="Pol/histidinol_Pase-like"/>
</dbReference>
<accession>A0A7H0VCI0</accession>
<dbReference type="InterPro" id="IPR029460">
    <property type="entry name" value="DNAPol_HHH"/>
</dbReference>
<dbReference type="RefSeq" id="WP_210757959.1">
    <property type="nucleotide sequence ID" value="NZ_CP060139.1"/>
</dbReference>
<keyword evidence="5" id="KW-0239">DNA-directed DNA polymerase</keyword>
<dbReference type="Proteomes" id="UP000516305">
    <property type="component" value="Chromosome"/>
</dbReference>
<proteinExistence type="predicted"/>
<keyword evidence="4" id="KW-0235">DNA replication</keyword>
<feature type="domain" description="Polymerase/histidinol phosphatase N-terminal" evidence="7">
    <location>
        <begin position="5"/>
        <end position="67"/>
    </location>
</feature>
<evidence type="ECO:0000259" key="7">
    <source>
        <dbReference type="SMART" id="SM00481"/>
    </source>
</evidence>
<evidence type="ECO:0000256" key="5">
    <source>
        <dbReference type="ARBA" id="ARBA00022932"/>
    </source>
</evidence>
<dbReference type="EC" id="2.7.7.7" evidence="1"/>
<evidence type="ECO:0000256" key="2">
    <source>
        <dbReference type="ARBA" id="ARBA00022679"/>
    </source>
</evidence>
<dbReference type="Gene3D" id="3.20.20.140">
    <property type="entry name" value="Metal-dependent hydrolases"/>
    <property type="match status" value="1"/>
</dbReference>